<dbReference type="OrthoDB" id="3171382at2759"/>
<feature type="region of interest" description="Disordered" evidence="1">
    <location>
        <begin position="207"/>
        <end position="236"/>
    </location>
</feature>
<feature type="region of interest" description="Disordered" evidence="1">
    <location>
        <begin position="119"/>
        <end position="161"/>
    </location>
</feature>
<comment type="caution">
    <text evidence="2">The sequence shown here is derived from an EMBL/GenBank/DDBJ whole genome shotgun (WGS) entry which is preliminary data.</text>
</comment>
<dbReference type="EMBL" id="WIUZ02000012">
    <property type="protein sequence ID" value="KAF9782390.1"/>
    <property type="molecule type" value="Genomic_DNA"/>
</dbReference>
<sequence length="338" mass="39027">MSSSSASSSTAKSADSGRRRTSNPIWDKWPSISIMLPPQGLNNRQVDQRCFTYCSQTVRGRAQQQEPWCRSICMRKVFRHEVRRAMTMHELQDAIRAQERDHSTFANIEPSVAVKYKLPVEGQPRRSRNSGPSSLQEVSDVDADEDSPSPSRRGLSSNEGDEEKVRYWEPGWYLWSTTSRWATQEQMDMMSRDLKWQSDWQKYKDNVNDEYRRRRPNGEDEADDDGKEQVQGPRIRQSFPDLTENTWLVPVPPPHLLLGTAIKNYMVHTFKLMALVQGTFDDGRQQELCTRMWKKAQTREPWTVAQSAVNKVWKILSEGPPVDEDGEERNKRGNSSSS</sequence>
<organism evidence="2 3">
    <name type="scientific">Thelephora terrestris</name>
    <dbReference type="NCBI Taxonomy" id="56493"/>
    <lineage>
        <taxon>Eukaryota</taxon>
        <taxon>Fungi</taxon>
        <taxon>Dikarya</taxon>
        <taxon>Basidiomycota</taxon>
        <taxon>Agaricomycotina</taxon>
        <taxon>Agaricomycetes</taxon>
        <taxon>Thelephorales</taxon>
        <taxon>Thelephoraceae</taxon>
        <taxon>Thelephora</taxon>
    </lineage>
</organism>
<proteinExistence type="predicted"/>
<dbReference type="AlphaFoldDB" id="A0A9P6H9V7"/>
<evidence type="ECO:0000313" key="3">
    <source>
        <dbReference type="Proteomes" id="UP000736335"/>
    </source>
</evidence>
<feature type="region of interest" description="Disordered" evidence="1">
    <location>
        <begin position="1"/>
        <end position="25"/>
    </location>
</feature>
<reference evidence="2" key="1">
    <citation type="journal article" date="2020" name="Nat. Commun.">
        <title>Large-scale genome sequencing of mycorrhizal fungi provides insights into the early evolution of symbiotic traits.</title>
        <authorList>
            <person name="Miyauchi S."/>
            <person name="Kiss E."/>
            <person name="Kuo A."/>
            <person name="Drula E."/>
            <person name="Kohler A."/>
            <person name="Sanchez-Garcia M."/>
            <person name="Morin E."/>
            <person name="Andreopoulos B."/>
            <person name="Barry K.W."/>
            <person name="Bonito G."/>
            <person name="Buee M."/>
            <person name="Carver A."/>
            <person name="Chen C."/>
            <person name="Cichocki N."/>
            <person name="Clum A."/>
            <person name="Culley D."/>
            <person name="Crous P.W."/>
            <person name="Fauchery L."/>
            <person name="Girlanda M."/>
            <person name="Hayes R.D."/>
            <person name="Keri Z."/>
            <person name="LaButti K."/>
            <person name="Lipzen A."/>
            <person name="Lombard V."/>
            <person name="Magnuson J."/>
            <person name="Maillard F."/>
            <person name="Murat C."/>
            <person name="Nolan M."/>
            <person name="Ohm R.A."/>
            <person name="Pangilinan J."/>
            <person name="Pereira M.F."/>
            <person name="Perotto S."/>
            <person name="Peter M."/>
            <person name="Pfister S."/>
            <person name="Riley R."/>
            <person name="Sitrit Y."/>
            <person name="Stielow J.B."/>
            <person name="Szollosi G."/>
            <person name="Zifcakova L."/>
            <person name="Stursova M."/>
            <person name="Spatafora J.W."/>
            <person name="Tedersoo L."/>
            <person name="Vaario L.M."/>
            <person name="Yamada A."/>
            <person name="Yan M."/>
            <person name="Wang P."/>
            <person name="Xu J."/>
            <person name="Bruns T."/>
            <person name="Baldrian P."/>
            <person name="Vilgalys R."/>
            <person name="Dunand C."/>
            <person name="Henrissat B."/>
            <person name="Grigoriev I.V."/>
            <person name="Hibbett D."/>
            <person name="Nagy L.G."/>
            <person name="Martin F.M."/>
        </authorList>
    </citation>
    <scope>NUCLEOTIDE SEQUENCE</scope>
    <source>
        <strain evidence="2">UH-Tt-Lm1</strain>
    </source>
</reference>
<gene>
    <name evidence="2" type="ORF">BJ322DRAFT_1075938</name>
</gene>
<keyword evidence="3" id="KW-1185">Reference proteome</keyword>
<reference evidence="2" key="2">
    <citation type="submission" date="2020-11" db="EMBL/GenBank/DDBJ databases">
        <authorList>
            <consortium name="DOE Joint Genome Institute"/>
            <person name="Kuo A."/>
            <person name="Miyauchi S."/>
            <person name="Kiss E."/>
            <person name="Drula E."/>
            <person name="Kohler A."/>
            <person name="Sanchez-Garcia M."/>
            <person name="Andreopoulos B."/>
            <person name="Barry K.W."/>
            <person name="Bonito G."/>
            <person name="Buee M."/>
            <person name="Carver A."/>
            <person name="Chen C."/>
            <person name="Cichocki N."/>
            <person name="Clum A."/>
            <person name="Culley D."/>
            <person name="Crous P.W."/>
            <person name="Fauchery L."/>
            <person name="Girlanda M."/>
            <person name="Hayes R."/>
            <person name="Keri Z."/>
            <person name="Labutti K."/>
            <person name="Lipzen A."/>
            <person name="Lombard V."/>
            <person name="Magnuson J."/>
            <person name="Maillard F."/>
            <person name="Morin E."/>
            <person name="Murat C."/>
            <person name="Nolan M."/>
            <person name="Ohm R."/>
            <person name="Pangilinan J."/>
            <person name="Pereira M."/>
            <person name="Perotto S."/>
            <person name="Peter M."/>
            <person name="Riley R."/>
            <person name="Sitrit Y."/>
            <person name="Stielow B."/>
            <person name="Szollosi G."/>
            <person name="Zifcakova L."/>
            <person name="Stursova M."/>
            <person name="Spatafora J.W."/>
            <person name="Tedersoo L."/>
            <person name="Vaario L.-M."/>
            <person name="Yamada A."/>
            <person name="Yan M."/>
            <person name="Wang P."/>
            <person name="Xu J."/>
            <person name="Bruns T."/>
            <person name="Baldrian P."/>
            <person name="Vilgalys R."/>
            <person name="Henrissat B."/>
            <person name="Grigoriev I.V."/>
            <person name="Hibbett D."/>
            <person name="Nagy L.G."/>
            <person name="Martin F.M."/>
        </authorList>
    </citation>
    <scope>NUCLEOTIDE SEQUENCE</scope>
    <source>
        <strain evidence="2">UH-Tt-Lm1</strain>
    </source>
</reference>
<feature type="compositionally biased region" description="Low complexity" evidence="1">
    <location>
        <begin position="1"/>
        <end position="14"/>
    </location>
</feature>
<feature type="compositionally biased region" description="Basic and acidic residues" evidence="1">
    <location>
        <begin position="207"/>
        <end position="218"/>
    </location>
</feature>
<name>A0A9P6H9V7_9AGAM</name>
<evidence type="ECO:0000313" key="2">
    <source>
        <dbReference type="EMBL" id="KAF9782390.1"/>
    </source>
</evidence>
<accession>A0A9P6H9V7</accession>
<dbReference type="Proteomes" id="UP000736335">
    <property type="component" value="Unassembled WGS sequence"/>
</dbReference>
<feature type="region of interest" description="Disordered" evidence="1">
    <location>
        <begin position="316"/>
        <end position="338"/>
    </location>
</feature>
<feature type="compositionally biased region" description="Polar residues" evidence="1">
    <location>
        <begin position="148"/>
        <end position="158"/>
    </location>
</feature>
<protein>
    <submittedName>
        <fullName evidence="2">Uncharacterized protein</fullName>
    </submittedName>
</protein>
<evidence type="ECO:0000256" key="1">
    <source>
        <dbReference type="SAM" id="MobiDB-lite"/>
    </source>
</evidence>